<organism evidence="5 6">
    <name type="scientific">Novosphingobium fuchskuhlense</name>
    <dbReference type="NCBI Taxonomy" id="1117702"/>
    <lineage>
        <taxon>Bacteria</taxon>
        <taxon>Pseudomonadati</taxon>
        <taxon>Pseudomonadota</taxon>
        <taxon>Alphaproteobacteria</taxon>
        <taxon>Sphingomonadales</taxon>
        <taxon>Sphingomonadaceae</taxon>
        <taxon>Novosphingobium</taxon>
    </lineage>
</organism>
<dbReference type="PANTHER" id="PTHR10696">
    <property type="entry name" value="GAMMA-BUTYROBETAINE HYDROXYLASE-RELATED"/>
    <property type="match status" value="1"/>
</dbReference>
<evidence type="ECO:0000256" key="2">
    <source>
        <dbReference type="ARBA" id="ARBA00023002"/>
    </source>
</evidence>
<dbReference type="GO" id="GO:0016706">
    <property type="term" value="F:2-oxoglutarate-dependent dioxygenase activity"/>
    <property type="evidence" value="ECO:0007669"/>
    <property type="project" value="UniProtKB-ARBA"/>
</dbReference>
<dbReference type="RefSeq" id="WP_067907820.1">
    <property type="nucleotide sequence ID" value="NZ_KQ954244.1"/>
</dbReference>
<comment type="caution">
    <text evidence="5">The sequence shown here is derived from an EMBL/GenBank/DDBJ whole genome shotgun (WGS) entry which is preliminary data.</text>
</comment>
<evidence type="ECO:0000259" key="4">
    <source>
        <dbReference type="Pfam" id="PF02668"/>
    </source>
</evidence>
<name>A0A117UY38_9SPHN</name>
<proteinExistence type="predicted"/>
<dbReference type="AlphaFoldDB" id="A0A117UY38"/>
<dbReference type="PANTHER" id="PTHR10696:SF56">
    <property type="entry name" value="TAUD_TFDA-LIKE DOMAIN-CONTAINING PROTEIN"/>
    <property type="match status" value="1"/>
</dbReference>
<keyword evidence="3" id="KW-0045">Antibiotic biosynthesis</keyword>
<dbReference type="SUPFAM" id="SSF51197">
    <property type="entry name" value="Clavaminate synthase-like"/>
    <property type="match status" value="1"/>
</dbReference>
<evidence type="ECO:0000256" key="1">
    <source>
        <dbReference type="ARBA" id="ARBA00001954"/>
    </source>
</evidence>
<evidence type="ECO:0000256" key="3">
    <source>
        <dbReference type="ARBA" id="ARBA00023194"/>
    </source>
</evidence>
<dbReference type="OrthoDB" id="9769888at2"/>
<accession>A0A117UY38</accession>
<dbReference type="Gene3D" id="3.60.130.10">
    <property type="entry name" value="Clavaminate synthase-like"/>
    <property type="match status" value="1"/>
</dbReference>
<comment type="cofactor">
    <cofactor evidence="1">
        <name>Fe(2+)</name>
        <dbReference type="ChEBI" id="CHEBI:29033"/>
    </cofactor>
</comment>
<reference evidence="5 6" key="1">
    <citation type="submission" date="2015-10" db="EMBL/GenBank/DDBJ databases">
        <title>Draft genome sequence of Novosphingobium fuchskuhlense DSM 25065 isolated from a surface water sample of the southwest basin of Lake Grosse Fuchskuhle.</title>
        <authorList>
            <person name="Ruckert C."/>
            <person name="Winkler A."/>
            <person name="Glaeser J."/>
            <person name="Grossart H.-P."/>
            <person name="Kalinowski J."/>
            <person name="Glaeser S."/>
        </authorList>
    </citation>
    <scope>NUCLEOTIDE SEQUENCE [LARGE SCALE GENOMIC DNA]</scope>
    <source>
        <strain evidence="5 6">FNE08-7</strain>
    </source>
</reference>
<protein>
    <recommendedName>
        <fullName evidence="4">TauD/TfdA-like domain-containing protein</fullName>
    </recommendedName>
</protein>
<dbReference type="Proteomes" id="UP000058012">
    <property type="component" value="Unassembled WGS sequence"/>
</dbReference>
<dbReference type="STRING" id="1117702.AQZ52_07155"/>
<dbReference type="GO" id="GO:0017000">
    <property type="term" value="P:antibiotic biosynthetic process"/>
    <property type="evidence" value="ECO:0007669"/>
    <property type="project" value="UniProtKB-KW"/>
</dbReference>
<dbReference type="InterPro" id="IPR050411">
    <property type="entry name" value="AlphaKG_dependent_hydroxylases"/>
</dbReference>
<evidence type="ECO:0000313" key="5">
    <source>
        <dbReference type="EMBL" id="KUR72970.1"/>
    </source>
</evidence>
<keyword evidence="2" id="KW-0560">Oxidoreductase</keyword>
<dbReference type="Pfam" id="PF02668">
    <property type="entry name" value="TauD"/>
    <property type="match status" value="1"/>
</dbReference>
<keyword evidence="6" id="KW-1185">Reference proteome</keyword>
<dbReference type="InterPro" id="IPR042098">
    <property type="entry name" value="TauD-like_sf"/>
</dbReference>
<dbReference type="InterPro" id="IPR003819">
    <property type="entry name" value="TauD/TfdA-like"/>
</dbReference>
<feature type="domain" description="TauD/TfdA-like" evidence="4">
    <location>
        <begin position="30"/>
        <end position="284"/>
    </location>
</feature>
<dbReference type="EMBL" id="LLZS01000003">
    <property type="protein sequence ID" value="KUR72970.1"/>
    <property type="molecule type" value="Genomic_DNA"/>
</dbReference>
<evidence type="ECO:0000313" key="6">
    <source>
        <dbReference type="Proteomes" id="UP000058012"/>
    </source>
</evidence>
<gene>
    <name evidence="5" type="ORF">AQZ52_07155</name>
</gene>
<sequence>MAVINPPAPGRPYAVVTPSGCEGIGAIDPAFVEEAYKTHGALLLRGFGADLDAFRTFARTVCATAVINETPGRAVLDAVHAIQGVDGGTQPFALHPELAREPWKPDAALFGCLSPPGTGGETTLCDGIALADALPEPVRKGLADRRLVYVMGVWPELLRFWLGTETPGDALLASPPRPCPYRFFRMPDGRIAREFSRPALHRPMFSAGPAFGNFLLFARFNNGRGNFPLLDDLTPVPEAWLQAIHAAGEALTAEVRWQAGDVLLLDNTRFLHGRRAITDAAERTIATFFGYLRFAVPDAEEMPDAPWRQGDFRPPLPPV</sequence>